<dbReference type="InterPro" id="IPR011765">
    <property type="entry name" value="Pept_M16_N"/>
</dbReference>
<feature type="domain" description="Peptidase M16 N-terminal" evidence="6">
    <location>
        <begin position="36"/>
        <end position="181"/>
    </location>
</feature>
<dbReference type="EMBL" id="SPMZ01000057">
    <property type="protein sequence ID" value="NMQ20662.1"/>
    <property type="molecule type" value="Genomic_DNA"/>
</dbReference>
<comment type="cofactor">
    <cofactor evidence="1">
        <name>Zn(2+)</name>
        <dbReference type="ChEBI" id="CHEBI:29105"/>
    </cofactor>
</comment>
<dbReference type="PANTHER" id="PTHR11851:SF49">
    <property type="entry name" value="MITOCHONDRIAL-PROCESSING PEPTIDASE SUBUNIT ALPHA"/>
    <property type="match status" value="1"/>
</dbReference>
<feature type="domain" description="Peptidase M16 C-terminal" evidence="7">
    <location>
        <begin position="190"/>
        <end position="371"/>
    </location>
</feature>
<comment type="caution">
    <text evidence="8">The sequence shown here is derived from an EMBL/GenBank/DDBJ whole genome shotgun (WGS) entry which is preliminary data.</text>
</comment>
<dbReference type="Proteomes" id="UP000760480">
    <property type="component" value="Unassembled WGS sequence"/>
</dbReference>
<dbReference type="Gene3D" id="3.30.830.10">
    <property type="entry name" value="Metalloenzyme, LuxS/M16 peptidase-like"/>
    <property type="match status" value="2"/>
</dbReference>
<evidence type="ECO:0000256" key="1">
    <source>
        <dbReference type="ARBA" id="ARBA00001947"/>
    </source>
</evidence>
<dbReference type="InterPro" id="IPR007863">
    <property type="entry name" value="Peptidase_M16_C"/>
</dbReference>
<evidence type="ECO:0000313" key="8">
    <source>
        <dbReference type="EMBL" id="NMQ20662.1"/>
    </source>
</evidence>
<dbReference type="InterPro" id="IPR011249">
    <property type="entry name" value="Metalloenz_LuxS/M16"/>
</dbReference>
<evidence type="ECO:0000313" key="9">
    <source>
        <dbReference type="Proteomes" id="UP000760480"/>
    </source>
</evidence>
<gene>
    <name evidence="8" type="ORF">E4P82_16555</name>
</gene>
<accession>A0ABX1TMM0</accession>
<feature type="region of interest" description="Disordered" evidence="4">
    <location>
        <begin position="437"/>
        <end position="458"/>
    </location>
</feature>
<protein>
    <submittedName>
        <fullName evidence="8">Insulinase family protein</fullName>
    </submittedName>
</protein>
<dbReference type="SUPFAM" id="SSF63411">
    <property type="entry name" value="LuxS/MPP-like metallohydrolase"/>
    <property type="match status" value="2"/>
</dbReference>
<dbReference type="PROSITE" id="PS00143">
    <property type="entry name" value="INSULINASE"/>
    <property type="match status" value="1"/>
</dbReference>
<dbReference type="RefSeq" id="WP_169249931.1">
    <property type="nucleotide sequence ID" value="NZ_SPMZ01000057.1"/>
</dbReference>
<evidence type="ECO:0000259" key="7">
    <source>
        <dbReference type="Pfam" id="PF05193"/>
    </source>
</evidence>
<comment type="similarity">
    <text evidence="2 3">Belongs to the peptidase M16 family.</text>
</comment>
<keyword evidence="5" id="KW-0732">Signal</keyword>
<evidence type="ECO:0000256" key="3">
    <source>
        <dbReference type="RuleBase" id="RU004447"/>
    </source>
</evidence>
<evidence type="ECO:0000256" key="4">
    <source>
        <dbReference type="SAM" id="MobiDB-lite"/>
    </source>
</evidence>
<dbReference type="Pfam" id="PF05193">
    <property type="entry name" value="Peptidase_M16_C"/>
    <property type="match status" value="1"/>
</dbReference>
<feature type="chain" id="PRO_5045185589" evidence="5">
    <location>
        <begin position="22"/>
        <end position="458"/>
    </location>
</feature>
<organism evidence="8 9">
    <name type="scientific">Candidatus Competibacter phosphatis</name>
    <dbReference type="NCBI Taxonomy" id="221280"/>
    <lineage>
        <taxon>Bacteria</taxon>
        <taxon>Pseudomonadati</taxon>
        <taxon>Pseudomonadota</taxon>
        <taxon>Gammaproteobacteria</taxon>
        <taxon>Candidatus Competibacteraceae</taxon>
        <taxon>Candidatus Competibacter</taxon>
    </lineage>
</organism>
<keyword evidence="9" id="KW-1185">Reference proteome</keyword>
<evidence type="ECO:0000259" key="6">
    <source>
        <dbReference type="Pfam" id="PF00675"/>
    </source>
</evidence>
<evidence type="ECO:0000256" key="2">
    <source>
        <dbReference type="ARBA" id="ARBA00007261"/>
    </source>
</evidence>
<dbReference type="InterPro" id="IPR001431">
    <property type="entry name" value="Pept_M16_Zn_BS"/>
</dbReference>
<sequence>MSRSRTLFAAFWLSIAPAVFAATPVHEFTLDNGLKILVREDHRAPVVVSQVWYKVGSSYEPSNLTGISHLLEHMMFKGTPTVPGGEFSRLIAANGGDENAFTSRDYTAYFQTLEKDRLELSFRLEADRMRHLLLKPEDVSKEAQVVTEERRLRTEDQPESLTSERFNAAAYLTSPYRHPIIGWMQDIQALSLDDLKHWYQQWYAPNNAVLVVVGDVDPTQVRDLAQKHFGPLPPSELTPPKPAGELPQLGERRIVVKTPAEVPYVLLGYKAPTLKTATEAWEPYALDVLEGILDGGNSSRISRDLVRGSQIAAAAGAGYNLTSRLEELFLLAGNPAPGHTSAELERALRAEIAKLREEPVSPEELARVVAQAVASDVYQQDSLFYQGMRLGMLETVGLGWNRLDDYVQRLQAVTPEQVREVARKYLTDDRLTVATLEPLPLDGRRPAAPGAGTDHAIR</sequence>
<dbReference type="Pfam" id="PF00675">
    <property type="entry name" value="Peptidase_M16"/>
    <property type="match status" value="1"/>
</dbReference>
<evidence type="ECO:0000256" key="5">
    <source>
        <dbReference type="SAM" id="SignalP"/>
    </source>
</evidence>
<feature type="signal peptide" evidence="5">
    <location>
        <begin position="1"/>
        <end position="21"/>
    </location>
</feature>
<dbReference type="PANTHER" id="PTHR11851">
    <property type="entry name" value="METALLOPROTEASE"/>
    <property type="match status" value="1"/>
</dbReference>
<proteinExistence type="inferred from homology"/>
<reference evidence="8 9" key="1">
    <citation type="submission" date="2019-03" db="EMBL/GenBank/DDBJ databases">
        <title>Metabolic reconstructions from genomes of highly enriched 'Candidatus Accumulibacter' and 'Candidatus Competibacter' bioreactor populations.</title>
        <authorList>
            <person name="Annavajhala M.K."/>
            <person name="Welles L."/>
            <person name="Abbas B."/>
            <person name="Sorokin D."/>
            <person name="Park H."/>
            <person name="Van Loosdrecht M."/>
            <person name="Chandran K."/>
        </authorList>
    </citation>
    <scope>NUCLEOTIDE SEQUENCE [LARGE SCALE GENOMIC DNA]</scope>
    <source>
        <strain evidence="8 9">SBR_G</strain>
    </source>
</reference>
<name>A0ABX1TMM0_9GAMM</name>
<dbReference type="InterPro" id="IPR050361">
    <property type="entry name" value="MPP/UQCRC_Complex"/>
</dbReference>